<dbReference type="EMBL" id="SIJK02000056">
    <property type="protein sequence ID" value="MBP1468115.1"/>
    <property type="molecule type" value="Genomic_DNA"/>
</dbReference>
<keyword evidence="1" id="KW-0732">Signal</keyword>
<comment type="caution">
    <text evidence="2">The sequence shown here is derived from an EMBL/GenBank/DDBJ whole genome shotgun (WGS) entry which is preliminary data.</text>
</comment>
<evidence type="ECO:0000313" key="3">
    <source>
        <dbReference type="Proteomes" id="UP001193081"/>
    </source>
</evidence>
<evidence type="ECO:0000256" key="1">
    <source>
        <dbReference type="SAM" id="SignalP"/>
    </source>
</evidence>
<proteinExistence type="predicted"/>
<organism evidence="2 3">
    <name type="scientific">Candidatus Chloroploca mongolica</name>
    <dbReference type="NCBI Taxonomy" id="2528176"/>
    <lineage>
        <taxon>Bacteria</taxon>
        <taxon>Bacillati</taxon>
        <taxon>Chloroflexota</taxon>
        <taxon>Chloroflexia</taxon>
        <taxon>Chloroflexales</taxon>
        <taxon>Chloroflexineae</taxon>
        <taxon>Oscillochloridaceae</taxon>
        <taxon>Candidatus Chloroploca</taxon>
    </lineage>
</organism>
<feature type="chain" id="PRO_5046503253" evidence="1">
    <location>
        <begin position="29"/>
        <end position="166"/>
    </location>
</feature>
<protein>
    <submittedName>
        <fullName evidence="2">Uncharacterized protein</fullName>
    </submittedName>
</protein>
<accession>A0ABS4DFA4</accession>
<dbReference type="RefSeq" id="WP_135480541.1">
    <property type="nucleotide sequence ID" value="NZ_SIJK02000056.1"/>
</dbReference>
<feature type="signal peptide" evidence="1">
    <location>
        <begin position="1"/>
        <end position="28"/>
    </location>
</feature>
<reference evidence="2 3" key="1">
    <citation type="submission" date="2021-03" db="EMBL/GenBank/DDBJ databases">
        <authorList>
            <person name="Grouzdev D.S."/>
        </authorList>
    </citation>
    <scope>NUCLEOTIDE SEQUENCE [LARGE SCALE GENOMIC DNA]</scope>
    <source>
        <strain evidence="2 3">M50-1</strain>
    </source>
</reference>
<keyword evidence="3" id="KW-1185">Reference proteome</keyword>
<gene>
    <name evidence="2" type="ORF">EYB53_020545</name>
</gene>
<name>A0ABS4DFA4_9CHLR</name>
<evidence type="ECO:0000313" key="2">
    <source>
        <dbReference type="EMBL" id="MBP1468115.1"/>
    </source>
</evidence>
<sequence length="166" mass="17505">MRTQLNAPRHWWRLLTMIFVIASVGWSAAPPVPAAQAEPWANSGAGLSYSANGQRYRFAAAAPGAAVTPQKLGQAAPVGSILARLLDGQNAFSSGVIMQVSIEPDGPQFTMRDDGQAGDLVANDGQFAVKLPGFAEARYHSLSVSASWPEGQRKEIDVAPASTIMA</sequence>
<dbReference type="Proteomes" id="UP001193081">
    <property type="component" value="Unassembled WGS sequence"/>
</dbReference>